<dbReference type="Gene3D" id="3.40.470.10">
    <property type="entry name" value="Uracil-DNA glycosylase-like domain"/>
    <property type="match status" value="1"/>
</dbReference>
<name>A0A372ISH8_9BACT</name>
<dbReference type="PANTHER" id="PTHR12159:SF9">
    <property type="entry name" value="G_T MISMATCH-SPECIFIC THYMINE DNA GLYCOSYLASE"/>
    <property type="match status" value="1"/>
</dbReference>
<dbReference type="GO" id="GO:0008263">
    <property type="term" value="F:pyrimidine-specific mismatch base pair DNA N-glycosylase activity"/>
    <property type="evidence" value="ECO:0007669"/>
    <property type="project" value="TreeGrafter"/>
</dbReference>
<dbReference type="SUPFAM" id="SSF52141">
    <property type="entry name" value="Uracil-DNA glycosylase-like"/>
    <property type="match status" value="1"/>
</dbReference>
<dbReference type="AlphaFoldDB" id="A0A372ISH8"/>
<gene>
    <name evidence="5" type="ORF">D0Y96_06235</name>
</gene>
<evidence type="ECO:0000256" key="3">
    <source>
        <dbReference type="ARBA" id="ARBA00023204"/>
    </source>
</evidence>
<feature type="domain" description="Uracil-DNA glycosylase-like" evidence="4">
    <location>
        <begin position="13"/>
        <end position="171"/>
    </location>
</feature>
<sequence>MSSDLQLYSTGLPDVISTSLNVVFCGINPGMRSAAVGLHFANRSNRFWRVLHLAGFTARQLEPEEAPLLLDYGCGITSAVDRPTVSATDLCRADYIAARPFFERKIAKYRPRYLAFLGKPACSVFLNQRDLSWGLQRAALGGSVAWVLPNPSGLNRAFTIGMLTNAYRELFEAAVLGHQ</sequence>
<dbReference type="EMBL" id="QVQT01000002">
    <property type="protein sequence ID" value="RFU17719.1"/>
    <property type="molecule type" value="Genomic_DNA"/>
</dbReference>
<keyword evidence="3" id="KW-0234">DNA repair</keyword>
<organism evidence="5 6">
    <name type="scientific">Paracidobacterium acidisoli</name>
    <dbReference type="NCBI Taxonomy" id="2303751"/>
    <lineage>
        <taxon>Bacteria</taxon>
        <taxon>Pseudomonadati</taxon>
        <taxon>Acidobacteriota</taxon>
        <taxon>Terriglobia</taxon>
        <taxon>Terriglobales</taxon>
        <taxon>Acidobacteriaceae</taxon>
        <taxon>Paracidobacterium</taxon>
    </lineage>
</organism>
<dbReference type="GO" id="GO:0004844">
    <property type="term" value="F:uracil DNA N-glycosylase activity"/>
    <property type="evidence" value="ECO:0007669"/>
    <property type="project" value="TreeGrafter"/>
</dbReference>
<dbReference type="OrthoDB" id="9799921at2"/>
<dbReference type="RefSeq" id="WP_117298467.1">
    <property type="nucleotide sequence ID" value="NZ_QVQT02000002.1"/>
</dbReference>
<evidence type="ECO:0000313" key="6">
    <source>
        <dbReference type="Proteomes" id="UP000264702"/>
    </source>
</evidence>
<dbReference type="SMART" id="SM00986">
    <property type="entry name" value="UDG"/>
    <property type="match status" value="1"/>
</dbReference>
<accession>A0A372ISH8</accession>
<evidence type="ECO:0000259" key="4">
    <source>
        <dbReference type="SMART" id="SM00986"/>
    </source>
</evidence>
<dbReference type="InterPro" id="IPR015637">
    <property type="entry name" value="MUG/TDG"/>
</dbReference>
<dbReference type="CDD" id="cd10028">
    <property type="entry name" value="UDG-F2_TDG_MUG"/>
    <property type="match status" value="1"/>
</dbReference>
<dbReference type="PANTHER" id="PTHR12159">
    <property type="entry name" value="G/T AND G/U MISMATCH-SPECIFIC DNA GLYCOSYLASE"/>
    <property type="match status" value="1"/>
</dbReference>
<evidence type="ECO:0000313" key="5">
    <source>
        <dbReference type="EMBL" id="RFU17719.1"/>
    </source>
</evidence>
<dbReference type="NCBIfam" id="NF007570">
    <property type="entry name" value="PRK10201.1"/>
    <property type="match status" value="1"/>
</dbReference>
<dbReference type="SMART" id="SM00987">
    <property type="entry name" value="UreE_C"/>
    <property type="match status" value="1"/>
</dbReference>
<protein>
    <submittedName>
        <fullName evidence="5">G/U mismatch-specific DNA glycosylase</fullName>
    </submittedName>
</protein>
<keyword evidence="6" id="KW-1185">Reference proteome</keyword>
<dbReference type="GO" id="GO:0006285">
    <property type="term" value="P:base-excision repair, AP site formation"/>
    <property type="evidence" value="ECO:0007669"/>
    <property type="project" value="InterPro"/>
</dbReference>
<dbReference type="InterPro" id="IPR005122">
    <property type="entry name" value="Uracil-DNA_glycosylase-like"/>
</dbReference>
<evidence type="ECO:0000256" key="2">
    <source>
        <dbReference type="ARBA" id="ARBA00022801"/>
    </source>
</evidence>
<keyword evidence="1" id="KW-0227">DNA damage</keyword>
<comment type="caution">
    <text evidence="5">The sequence shown here is derived from an EMBL/GenBank/DDBJ whole genome shotgun (WGS) entry which is preliminary data.</text>
</comment>
<evidence type="ECO:0000256" key="1">
    <source>
        <dbReference type="ARBA" id="ARBA00022763"/>
    </source>
</evidence>
<keyword evidence="2" id="KW-0378">Hydrolase</keyword>
<dbReference type="Proteomes" id="UP000264702">
    <property type="component" value="Unassembled WGS sequence"/>
</dbReference>
<proteinExistence type="predicted"/>
<reference evidence="5 6" key="1">
    <citation type="submission" date="2018-08" db="EMBL/GenBank/DDBJ databases">
        <title>Acidipila sp. 4G-K13, an acidobacterium isolated from forest soil.</title>
        <authorList>
            <person name="Gao Z.-H."/>
            <person name="Qiu L.-H."/>
        </authorList>
    </citation>
    <scope>NUCLEOTIDE SEQUENCE [LARGE SCALE GENOMIC DNA]</scope>
    <source>
        <strain evidence="5 6">4G-K13</strain>
    </source>
</reference>
<dbReference type="InterPro" id="IPR036895">
    <property type="entry name" value="Uracil-DNA_glycosylase-like_sf"/>
</dbReference>
<dbReference type="Pfam" id="PF03167">
    <property type="entry name" value="UDG"/>
    <property type="match status" value="1"/>
</dbReference>